<proteinExistence type="inferred from homology"/>
<reference evidence="4 7" key="2">
    <citation type="submission" date="2019-07" db="EMBL/GenBank/DDBJ databases">
        <title>Whole genome shotgun sequence of Myxococcus fulvus NBRC 100333.</title>
        <authorList>
            <person name="Hosoyama A."/>
            <person name="Uohara A."/>
            <person name="Ohji S."/>
            <person name="Ichikawa N."/>
        </authorList>
    </citation>
    <scope>NUCLEOTIDE SEQUENCE [LARGE SCALE GENOMIC DNA]</scope>
    <source>
        <strain evidence="4 7">NBRC 100333</strain>
    </source>
</reference>
<dbReference type="PANTHER" id="PTHR12215:SF10">
    <property type="entry name" value="L-AMINOADIPATE-SEMIALDEHYDE DEHYDROGENASE-PHOSPHOPANTETHEINYL TRANSFERASE"/>
    <property type="match status" value="1"/>
</dbReference>
<comment type="similarity">
    <text evidence="1">Belongs to the P-Pant transferase superfamily. Gsp/Sfp/HetI/AcpT family.</text>
</comment>
<protein>
    <submittedName>
        <fullName evidence="5">4'-phosphopantetheinyl transferase</fullName>
    </submittedName>
</protein>
<dbReference type="GO" id="GO:0000287">
    <property type="term" value="F:magnesium ion binding"/>
    <property type="evidence" value="ECO:0007669"/>
    <property type="project" value="InterPro"/>
</dbReference>
<evidence type="ECO:0000313" key="7">
    <source>
        <dbReference type="Proteomes" id="UP000321514"/>
    </source>
</evidence>
<evidence type="ECO:0000313" key="6">
    <source>
        <dbReference type="Proteomes" id="UP000183760"/>
    </source>
</evidence>
<name>A0A511TFU5_MYXFU</name>
<dbReference type="GO" id="GO:0005829">
    <property type="term" value="C:cytosol"/>
    <property type="evidence" value="ECO:0007669"/>
    <property type="project" value="TreeGrafter"/>
</dbReference>
<dbReference type="Proteomes" id="UP000321514">
    <property type="component" value="Unassembled WGS sequence"/>
</dbReference>
<dbReference type="Pfam" id="PF01648">
    <property type="entry name" value="ACPS"/>
    <property type="match status" value="1"/>
</dbReference>
<evidence type="ECO:0000256" key="2">
    <source>
        <dbReference type="ARBA" id="ARBA00022679"/>
    </source>
</evidence>
<dbReference type="RefSeq" id="WP_074958031.1">
    <property type="nucleotide sequence ID" value="NZ_BJXR01000053.1"/>
</dbReference>
<dbReference type="SUPFAM" id="SSF56214">
    <property type="entry name" value="4'-phosphopantetheinyl transferase"/>
    <property type="match status" value="2"/>
</dbReference>
<sequence length="290" mass="31177">MTLPDLDWEPASGPVAVVLPGGQRVTLMVVPLEHVRRAWPARTDGLISRVLTPAELAVSGMHSVLARRVAHLAGRVAAKLALCAHLDAQGHGVSPQDVGVTQMLAGPEQGRPVAQLPPGVPACDVSITHSRELAMAVVTSHGRVGLDLEHIVPRGAAFQDEVFTRDERTWLEARARLWQRSPDALWNLGWCLKEALVKCTGQGLRAALQQVTFSGWREAEVGDLRLAPLTGGPDALVRSIQLDLPGRREQAVSGVLVAGQGYALAVLHDTREDWRRVGQGWRLAPGVAST</sequence>
<dbReference type="EMBL" id="FOIB01000011">
    <property type="protein sequence ID" value="SEU36696.1"/>
    <property type="molecule type" value="Genomic_DNA"/>
</dbReference>
<dbReference type="Gene3D" id="3.90.470.20">
    <property type="entry name" value="4'-phosphopantetheinyl transferase domain"/>
    <property type="match status" value="2"/>
</dbReference>
<evidence type="ECO:0000259" key="3">
    <source>
        <dbReference type="Pfam" id="PF01648"/>
    </source>
</evidence>
<keyword evidence="6" id="KW-1185">Reference proteome</keyword>
<accession>A0A511TFU5</accession>
<comment type="caution">
    <text evidence="4">The sequence shown here is derived from an EMBL/GenBank/DDBJ whole genome shotgun (WGS) entry which is preliminary data.</text>
</comment>
<dbReference type="PANTHER" id="PTHR12215">
    <property type="entry name" value="PHOSPHOPANTETHEINE TRANSFERASE"/>
    <property type="match status" value="1"/>
</dbReference>
<reference evidence="5 6" key="1">
    <citation type="submission" date="2016-10" db="EMBL/GenBank/DDBJ databases">
        <authorList>
            <person name="Varghese N."/>
            <person name="Submissions S."/>
        </authorList>
    </citation>
    <scope>NUCLEOTIDE SEQUENCE [LARGE SCALE GENOMIC DNA]</scope>
    <source>
        <strain evidence="5 6">DSM 16525</strain>
    </source>
</reference>
<dbReference type="GO" id="GO:0008897">
    <property type="term" value="F:holo-[acyl-carrier-protein] synthase activity"/>
    <property type="evidence" value="ECO:0007669"/>
    <property type="project" value="InterPro"/>
</dbReference>
<dbReference type="GO" id="GO:0019878">
    <property type="term" value="P:lysine biosynthetic process via aminoadipic acid"/>
    <property type="evidence" value="ECO:0007669"/>
    <property type="project" value="TreeGrafter"/>
</dbReference>
<dbReference type="AlphaFoldDB" id="A0A511TFU5"/>
<dbReference type="EMBL" id="BJXR01000053">
    <property type="protein sequence ID" value="GEN12058.1"/>
    <property type="molecule type" value="Genomic_DNA"/>
</dbReference>
<gene>
    <name evidence="4" type="ORF">MFU01_70950</name>
    <name evidence="5" type="ORF">SAMN05443572_111275</name>
</gene>
<dbReference type="InterPro" id="IPR008278">
    <property type="entry name" value="4-PPantetheinyl_Trfase_dom"/>
</dbReference>
<feature type="domain" description="4'-phosphopantetheinyl transferase" evidence="3">
    <location>
        <begin position="143"/>
        <end position="221"/>
    </location>
</feature>
<dbReference type="InterPro" id="IPR037143">
    <property type="entry name" value="4-PPantetheinyl_Trfase_dom_sf"/>
</dbReference>
<evidence type="ECO:0000256" key="1">
    <source>
        <dbReference type="ARBA" id="ARBA00010990"/>
    </source>
</evidence>
<evidence type="ECO:0000313" key="4">
    <source>
        <dbReference type="EMBL" id="GEN12058.1"/>
    </source>
</evidence>
<evidence type="ECO:0000313" key="5">
    <source>
        <dbReference type="EMBL" id="SEU36696.1"/>
    </source>
</evidence>
<dbReference type="Proteomes" id="UP000183760">
    <property type="component" value="Unassembled WGS sequence"/>
</dbReference>
<keyword evidence="2 5" id="KW-0808">Transferase</keyword>
<organism evidence="4 7">
    <name type="scientific">Myxococcus fulvus</name>
    <dbReference type="NCBI Taxonomy" id="33"/>
    <lineage>
        <taxon>Bacteria</taxon>
        <taxon>Pseudomonadati</taxon>
        <taxon>Myxococcota</taxon>
        <taxon>Myxococcia</taxon>
        <taxon>Myxococcales</taxon>
        <taxon>Cystobacterineae</taxon>
        <taxon>Myxococcaceae</taxon>
        <taxon>Myxococcus</taxon>
    </lineage>
</organism>
<dbReference type="InterPro" id="IPR050559">
    <property type="entry name" value="P-Pant_transferase_sf"/>
</dbReference>